<sequence>MLTIGQAPRVDVAPAIEEELDNNLVLEQAGALDNFTYEQVQKSLFSRESSGRYELVSRMRDGRQVVMDRSKLEPVIQRKIDYIEKKGIKVILLLCTGEFEKLQTKTSLLVQPDKVIPSVVKNVIGRKKLGVIVPLVDQIKDSQKKFSIVGLNAVFAAASPYSGTEEDFGRAVSELLKKNVDFILMDCMGYTKEWQSYVGKVSKKPVILSNILIAKIITEFV</sequence>
<dbReference type="Pfam" id="PF07302">
    <property type="entry name" value="AroM"/>
    <property type="match status" value="1"/>
</dbReference>
<proteinExistence type="predicted"/>
<dbReference type="NCBIfam" id="NF007788">
    <property type="entry name" value="PRK10481.1"/>
    <property type="match status" value="1"/>
</dbReference>
<organism evidence="1 2">
    <name type="scientific">Liquorilactobacillus vini DSM 20605</name>
    <dbReference type="NCBI Taxonomy" id="1133569"/>
    <lineage>
        <taxon>Bacteria</taxon>
        <taxon>Bacillati</taxon>
        <taxon>Bacillota</taxon>
        <taxon>Bacilli</taxon>
        <taxon>Lactobacillales</taxon>
        <taxon>Lactobacillaceae</taxon>
        <taxon>Liquorilactobacillus</taxon>
    </lineage>
</organism>
<dbReference type="PATRIC" id="fig|1133569.4.peg.1548"/>
<accession>A0A0R2C672</accession>
<dbReference type="STRING" id="1133569.FD21_GL001413"/>
<evidence type="ECO:0008006" key="3">
    <source>
        <dbReference type="Google" id="ProtNLM"/>
    </source>
</evidence>
<dbReference type="EMBL" id="AYYX01000040">
    <property type="protein sequence ID" value="KRM87031.1"/>
    <property type="molecule type" value="Genomic_DNA"/>
</dbReference>
<gene>
    <name evidence="1" type="ORF">FD21_GL001413</name>
</gene>
<keyword evidence="2" id="KW-1185">Reference proteome</keyword>
<evidence type="ECO:0000313" key="1">
    <source>
        <dbReference type="EMBL" id="KRM87031.1"/>
    </source>
</evidence>
<name>A0A0R2C672_9LACO</name>
<dbReference type="Proteomes" id="UP000051576">
    <property type="component" value="Unassembled WGS sequence"/>
</dbReference>
<dbReference type="InterPro" id="IPR010843">
    <property type="entry name" value="Uncharacterised_AroM"/>
</dbReference>
<reference evidence="1 2" key="1">
    <citation type="journal article" date="2015" name="Genome Announc.">
        <title>Expanding the biotechnology potential of lactobacilli through comparative genomics of 213 strains and associated genera.</title>
        <authorList>
            <person name="Sun Z."/>
            <person name="Harris H.M."/>
            <person name="McCann A."/>
            <person name="Guo C."/>
            <person name="Argimon S."/>
            <person name="Zhang W."/>
            <person name="Yang X."/>
            <person name="Jeffery I.B."/>
            <person name="Cooney J.C."/>
            <person name="Kagawa T.F."/>
            <person name="Liu W."/>
            <person name="Song Y."/>
            <person name="Salvetti E."/>
            <person name="Wrobel A."/>
            <person name="Rasinkangas P."/>
            <person name="Parkhill J."/>
            <person name="Rea M.C."/>
            <person name="O'Sullivan O."/>
            <person name="Ritari J."/>
            <person name="Douillard F.P."/>
            <person name="Paul Ross R."/>
            <person name="Yang R."/>
            <person name="Briner A.E."/>
            <person name="Felis G.E."/>
            <person name="de Vos W.M."/>
            <person name="Barrangou R."/>
            <person name="Klaenhammer T.R."/>
            <person name="Caufield P.W."/>
            <person name="Cui Y."/>
            <person name="Zhang H."/>
            <person name="O'Toole P.W."/>
        </authorList>
    </citation>
    <scope>NUCLEOTIDE SEQUENCE [LARGE SCALE GENOMIC DNA]</scope>
    <source>
        <strain evidence="1 2">DSM 20605</strain>
    </source>
</reference>
<evidence type="ECO:0000313" key="2">
    <source>
        <dbReference type="Proteomes" id="UP000051576"/>
    </source>
</evidence>
<dbReference type="AlphaFoldDB" id="A0A0R2C672"/>
<protein>
    <recommendedName>
        <fullName evidence="3">AroM protein</fullName>
    </recommendedName>
</protein>
<comment type="caution">
    <text evidence="1">The sequence shown here is derived from an EMBL/GenBank/DDBJ whole genome shotgun (WGS) entry which is preliminary data.</text>
</comment>